<dbReference type="GO" id="GO:0016301">
    <property type="term" value="F:kinase activity"/>
    <property type="evidence" value="ECO:0007669"/>
    <property type="project" value="UniProtKB-KW"/>
</dbReference>
<gene>
    <name evidence="2" type="ORF">GCM10010984_19150</name>
    <name evidence="3" type="ORF">SAMN05443634_103185</name>
</gene>
<dbReference type="EMBL" id="FRBH01000003">
    <property type="protein sequence ID" value="SHK76368.1"/>
    <property type="molecule type" value="Genomic_DNA"/>
</dbReference>
<reference evidence="2" key="1">
    <citation type="journal article" date="2014" name="Int. J. Syst. Evol. Microbiol.">
        <title>Complete genome of a new Firmicutes species belonging to the dominant human colonic microbiota ('Ruminococcus bicirculans') reveals two chromosomes and a selective capacity to utilize plant glucans.</title>
        <authorList>
            <consortium name="NISC Comparative Sequencing Program"/>
            <person name="Wegmann U."/>
            <person name="Louis P."/>
            <person name="Goesmann A."/>
            <person name="Henrissat B."/>
            <person name="Duncan S.H."/>
            <person name="Flint H.J."/>
        </authorList>
    </citation>
    <scope>NUCLEOTIDE SEQUENCE</scope>
    <source>
        <strain evidence="2">CGMCC 1.12707</strain>
    </source>
</reference>
<evidence type="ECO:0000313" key="3">
    <source>
        <dbReference type="EMBL" id="SHK76368.1"/>
    </source>
</evidence>
<keyword evidence="3" id="KW-0808">Transferase</keyword>
<organism evidence="3 4">
    <name type="scientific">Chishuiella changwenlii</name>
    <dbReference type="NCBI Taxonomy" id="1434701"/>
    <lineage>
        <taxon>Bacteria</taxon>
        <taxon>Pseudomonadati</taxon>
        <taxon>Bacteroidota</taxon>
        <taxon>Flavobacteriia</taxon>
        <taxon>Flavobacteriales</taxon>
        <taxon>Weeksellaceae</taxon>
        <taxon>Chishuiella</taxon>
    </lineage>
</organism>
<proteinExistence type="predicted"/>
<evidence type="ECO:0000259" key="1">
    <source>
        <dbReference type="Pfam" id="PF01636"/>
    </source>
</evidence>
<dbReference type="Proteomes" id="UP000184120">
    <property type="component" value="Unassembled WGS sequence"/>
</dbReference>
<evidence type="ECO:0000313" key="2">
    <source>
        <dbReference type="EMBL" id="GGF01845.1"/>
    </source>
</evidence>
<dbReference type="Proteomes" id="UP000650994">
    <property type="component" value="Unassembled WGS sequence"/>
</dbReference>
<sequence length="338" mass="39499">MDSKIISFLTQHYSQEVADSVQLLSGGGSSRKYYRFFDQNHSYILAESSNIEENKTFFYYTDILNKILPNIPKIWQISDDFTLYTQTDLGDKTLMNVLENDFEEAKKYYFDSIKLLVKAQIEAGKEIDFNQAFSYPKLDKTLILRDLFQFKFYFLNVIGIDFNQGKLIKDFDLFASQFDQLSPKGFVFRDFQSRNIMVKNNEPYFIDYQGGLYGPIFYDLVSLIWQAKANLSTEFKNDLYNFYLQELQELDNTIVPIDCKVSYEYCVVARLIQVLGAYGLRGIIERKPHFIESISFGLENLKAIVDYPILQNYPELKHIITVLIQPETIEKINNKING</sequence>
<dbReference type="RefSeq" id="WP_072930132.1">
    <property type="nucleotide sequence ID" value="NZ_BMFL01000012.1"/>
</dbReference>
<dbReference type="Pfam" id="PF01636">
    <property type="entry name" value="APH"/>
    <property type="match status" value="1"/>
</dbReference>
<dbReference type="EMBL" id="BMFL01000012">
    <property type="protein sequence ID" value="GGF01845.1"/>
    <property type="molecule type" value="Genomic_DNA"/>
</dbReference>
<reference evidence="5" key="4">
    <citation type="journal article" date="2019" name="Int. J. Syst. Evol. Microbiol.">
        <title>The Global Catalogue of Microorganisms (GCM) 10K type strain sequencing project: providing services to taxonomists for standard genome sequencing and annotation.</title>
        <authorList>
            <consortium name="The Broad Institute Genomics Platform"/>
            <consortium name="The Broad Institute Genome Sequencing Center for Infectious Disease"/>
            <person name="Wu L."/>
            <person name="Ma J."/>
        </authorList>
    </citation>
    <scope>NUCLEOTIDE SEQUENCE [LARGE SCALE GENOMIC DNA]</scope>
    <source>
        <strain evidence="5">CGMCC 1.12707</strain>
    </source>
</reference>
<name>A0A1M6V4I3_9FLAO</name>
<dbReference type="Gene3D" id="3.30.200.20">
    <property type="entry name" value="Phosphorylase Kinase, domain 1"/>
    <property type="match status" value="1"/>
</dbReference>
<feature type="domain" description="Aminoglycoside phosphotransferase" evidence="1">
    <location>
        <begin position="21"/>
        <end position="248"/>
    </location>
</feature>
<reference evidence="2" key="5">
    <citation type="submission" date="2024-05" db="EMBL/GenBank/DDBJ databases">
        <authorList>
            <person name="Sun Q."/>
            <person name="Zhou Y."/>
        </authorList>
    </citation>
    <scope>NUCLEOTIDE SEQUENCE</scope>
    <source>
        <strain evidence="2">CGMCC 1.12707</strain>
    </source>
</reference>
<evidence type="ECO:0000313" key="4">
    <source>
        <dbReference type="Proteomes" id="UP000184120"/>
    </source>
</evidence>
<dbReference type="InterPro" id="IPR011009">
    <property type="entry name" value="Kinase-like_dom_sf"/>
</dbReference>
<dbReference type="STRING" id="1434701.SAMN05443634_103185"/>
<accession>A0A1M6V4I3</accession>
<dbReference type="SUPFAM" id="SSF56112">
    <property type="entry name" value="Protein kinase-like (PK-like)"/>
    <property type="match status" value="1"/>
</dbReference>
<protein>
    <submittedName>
        <fullName evidence="3">Predicted phosphotransferase, aminoglycoside/choline kinase (APH/ChoK) family</fullName>
    </submittedName>
</protein>
<dbReference type="Gene3D" id="3.90.1200.10">
    <property type="match status" value="1"/>
</dbReference>
<dbReference type="AlphaFoldDB" id="A0A1M6V4I3"/>
<evidence type="ECO:0000313" key="5">
    <source>
        <dbReference type="Proteomes" id="UP000650994"/>
    </source>
</evidence>
<dbReference type="OrthoDB" id="9784461at2"/>
<dbReference type="InterPro" id="IPR002575">
    <property type="entry name" value="Aminoglycoside_PTrfase"/>
</dbReference>
<keyword evidence="5" id="KW-1185">Reference proteome</keyword>
<reference evidence="3" key="3">
    <citation type="submission" date="2016-11" db="EMBL/GenBank/DDBJ databases">
        <authorList>
            <person name="Jaros S."/>
            <person name="Januszkiewicz K."/>
            <person name="Wedrychowicz H."/>
        </authorList>
    </citation>
    <scope>NUCLEOTIDE SEQUENCE [LARGE SCALE GENOMIC DNA]</scope>
    <source>
        <strain evidence="3">DSM 27989</strain>
    </source>
</reference>
<keyword evidence="3" id="KW-0418">Kinase</keyword>
<reference evidence="4" key="2">
    <citation type="submission" date="2016-11" db="EMBL/GenBank/DDBJ databases">
        <authorList>
            <person name="Varghese N."/>
            <person name="Submissions S."/>
        </authorList>
    </citation>
    <scope>NUCLEOTIDE SEQUENCE [LARGE SCALE GENOMIC DNA]</scope>
    <source>
        <strain evidence="4">DSM 27989</strain>
    </source>
</reference>